<dbReference type="PANTHER" id="PTHR37299">
    <property type="entry name" value="TRANSCRIPTIONAL REGULATOR-RELATED"/>
    <property type="match status" value="1"/>
</dbReference>
<accession>A0ABM8NWN5</accession>
<dbReference type="RefSeq" id="WP_201644374.1">
    <property type="nucleotide sequence ID" value="NZ_CAJHCP010000009.1"/>
</dbReference>
<dbReference type="Pfam" id="PF00072">
    <property type="entry name" value="Response_reg"/>
    <property type="match status" value="1"/>
</dbReference>
<dbReference type="SUPFAM" id="SSF52172">
    <property type="entry name" value="CheY-like"/>
    <property type="match status" value="1"/>
</dbReference>
<dbReference type="Gene3D" id="2.40.50.1020">
    <property type="entry name" value="LytTr DNA-binding domain"/>
    <property type="match status" value="1"/>
</dbReference>
<organism evidence="4 5">
    <name type="scientific">Paraburkholderia metrosideri</name>
    <dbReference type="NCBI Taxonomy" id="580937"/>
    <lineage>
        <taxon>Bacteria</taxon>
        <taxon>Pseudomonadati</taxon>
        <taxon>Pseudomonadota</taxon>
        <taxon>Betaproteobacteria</taxon>
        <taxon>Burkholderiales</taxon>
        <taxon>Burkholderiaceae</taxon>
        <taxon>Paraburkholderia</taxon>
    </lineage>
</organism>
<name>A0ABM8NWN5_9BURK</name>
<dbReference type="InterPro" id="IPR046947">
    <property type="entry name" value="LytR-like"/>
</dbReference>
<evidence type="ECO:0000313" key="4">
    <source>
        <dbReference type="EMBL" id="CAD6547050.1"/>
    </source>
</evidence>
<keyword evidence="1" id="KW-0597">Phosphoprotein</keyword>
<dbReference type="Pfam" id="PF04397">
    <property type="entry name" value="LytTR"/>
    <property type="match status" value="1"/>
</dbReference>
<reference evidence="4 5" key="1">
    <citation type="submission" date="2020-10" db="EMBL/GenBank/DDBJ databases">
        <authorList>
            <person name="Peeters C."/>
        </authorList>
    </citation>
    <scope>NUCLEOTIDE SEQUENCE [LARGE SCALE GENOMIC DNA]</scope>
    <source>
        <strain evidence="4 5">LMG 28140</strain>
    </source>
</reference>
<proteinExistence type="predicted"/>
<gene>
    <name evidence="4" type="primary">btsR</name>
    <name evidence="4" type="ORF">LMG28140_04416</name>
</gene>
<evidence type="ECO:0000259" key="2">
    <source>
        <dbReference type="PROSITE" id="PS50110"/>
    </source>
</evidence>
<keyword evidence="5" id="KW-1185">Reference proteome</keyword>
<dbReference type="SMART" id="SM00448">
    <property type="entry name" value="REC"/>
    <property type="match status" value="1"/>
</dbReference>
<evidence type="ECO:0000256" key="1">
    <source>
        <dbReference type="PROSITE-ProRule" id="PRU00169"/>
    </source>
</evidence>
<dbReference type="Proteomes" id="UP000598032">
    <property type="component" value="Unassembled WGS sequence"/>
</dbReference>
<dbReference type="PROSITE" id="PS50110">
    <property type="entry name" value="RESPONSE_REGULATORY"/>
    <property type="match status" value="1"/>
</dbReference>
<dbReference type="EMBL" id="CAJHCP010000009">
    <property type="protein sequence ID" value="CAD6547050.1"/>
    <property type="molecule type" value="Genomic_DNA"/>
</dbReference>
<feature type="domain" description="HTH LytTR-type" evidence="3">
    <location>
        <begin position="170"/>
        <end position="272"/>
    </location>
</feature>
<evidence type="ECO:0000259" key="3">
    <source>
        <dbReference type="PROSITE" id="PS50930"/>
    </source>
</evidence>
<dbReference type="InterPro" id="IPR001789">
    <property type="entry name" value="Sig_transdc_resp-reg_receiver"/>
</dbReference>
<evidence type="ECO:0000313" key="5">
    <source>
        <dbReference type="Proteomes" id="UP000598032"/>
    </source>
</evidence>
<comment type="caution">
    <text evidence="4">The sequence shown here is derived from an EMBL/GenBank/DDBJ whole genome shotgun (WGS) entry which is preliminary data.</text>
</comment>
<sequence>MKITALIAEDEPLLAANLQAELLKLWPELHIVASVGDGESAVESALGVQPDVMFLDIRMPGMTGLECAQALAEDWPANGRPFPLIVFVTAYDEYALQAFERAAFDYILKPVQPDRLAKTCARLKERLADGSAPPDEASLGKVVDQMRELLAAGRPDALSAPAVSAPLRVIQASAGNTITMVPIDEVCYFEAADKYVRVVTANREHLIRMSLRELLQQLDSQRFWQIHRGTIVRSDAIDTAERDEAGKLTLTLRGNPARLIVSRLYTDLFKGM</sequence>
<dbReference type="InterPro" id="IPR007492">
    <property type="entry name" value="LytTR_DNA-bd_dom"/>
</dbReference>
<protein>
    <submittedName>
        <fullName evidence="4">Transcriptional regulatory protein BtsR</fullName>
    </submittedName>
</protein>
<feature type="modified residue" description="4-aspartylphosphate" evidence="1">
    <location>
        <position position="56"/>
    </location>
</feature>
<dbReference type="SMART" id="SM00850">
    <property type="entry name" value="LytTR"/>
    <property type="match status" value="1"/>
</dbReference>
<feature type="domain" description="Response regulatory" evidence="2">
    <location>
        <begin position="4"/>
        <end position="124"/>
    </location>
</feature>
<dbReference type="Gene3D" id="3.40.50.2300">
    <property type="match status" value="1"/>
</dbReference>
<dbReference type="PANTHER" id="PTHR37299:SF1">
    <property type="entry name" value="STAGE 0 SPORULATION PROTEIN A HOMOLOG"/>
    <property type="match status" value="1"/>
</dbReference>
<dbReference type="InterPro" id="IPR011006">
    <property type="entry name" value="CheY-like_superfamily"/>
</dbReference>
<dbReference type="PROSITE" id="PS50930">
    <property type="entry name" value="HTH_LYTTR"/>
    <property type="match status" value="1"/>
</dbReference>